<evidence type="ECO:0008006" key="4">
    <source>
        <dbReference type="Google" id="ProtNLM"/>
    </source>
</evidence>
<dbReference type="EMBL" id="CP013244">
    <property type="protein sequence ID" value="ANP45125.1"/>
    <property type="molecule type" value="Genomic_DNA"/>
</dbReference>
<dbReference type="InParanoid" id="A0A1B1AF02"/>
<gene>
    <name evidence="2" type="ORF">ATE48_03925</name>
</gene>
<dbReference type="STRING" id="1759059.ATE48_03925"/>
<dbReference type="Proteomes" id="UP000092498">
    <property type="component" value="Chromosome"/>
</dbReference>
<evidence type="ECO:0000313" key="2">
    <source>
        <dbReference type="EMBL" id="ANP45125.1"/>
    </source>
</evidence>
<keyword evidence="1" id="KW-0732">Signal</keyword>
<feature type="chain" id="PRO_5008518683" description="TonB C-terminal domain-containing protein" evidence="1">
    <location>
        <begin position="21"/>
        <end position="147"/>
    </location>
</feature>
<dbReference type="OrthoDB" id="7201913at2"/>
<feature type="signal peptide" evidence="1">
    <location>
        <begin position="1"/>
        <end position="20"/>
    </location>
</feature>
<dbReference type="KEGG" id="cbot:ATE48_03925"/>
<evidence type="ECO:0000256" key="1">
    <source>
        <dbReference type="SAM" id="SignalP"/>
    </source>
</evidence>
<accession>A0A1B1AF02</accession>
<dbReference type="RefSeq" id="WP_066768014.1">
    <property type="nucleotide sequence ID" value="NZ_CP013244.1"/>
</dbReference>
<name>A0A1B1AF02_9PROT</name>
<sequence>MKYFVACAMVATLAVTAAFAQETQATPTYTWEARPDGYTFARNYPQRAVDEGVQGAAVVCCTVRSDRTLNCTSPLEWPAGYGFGESSIAASREFRMSESSYAEIRSDPNHVIRRTVRWVLPPGAVDLPAEFTERARTVCNGPAVPVS</sequence>
<proteinExistence type="predicted"/>
<evidence type="ECO:0000313" key="3">
    <source>
        <dbReference type="Proteomes" id="UP000092498"/>
    </source>
</evidence>
<protein>
    <recommendedName>
        <fullName evidence="4">TonB C-terminal domain-containing protein</fullName>
    </recommendedName>
</protein>
<reference evidence="2 3" key="1">
    <citation type="submission" date="2015-11" db="EMBL/GenBank/DDBJ databases">
        <title>Whole-Genome Sequence of Candidatus Oderbacter manganicum from the National Park Lower Oder Valley, Germany.</title>
        <authorList>
            <person name="Braun B."/>
            <person name="Liere K."/>
            <person name="Szewzyk U."/>
        </authorList>
    </citation>
    <scope>NUCLEOTIDE SEQUENCE [LARGE SCALE GENOMIC DNA]</scope>
    <source>
        <strain evidence="2 3">OTSz_A_272</strain>
    </source>
</reference>
<organism evidence="2 3">
    <name type="scientific">Candidatus Viadribacter manganicus</name>
    <dbReference type="NCBI Taxonomy" id="1759059"/>
    <lineage>
        <taxon>Bacteria</taxon>
        <taxon>Pseudomonadati</taxon>
        <taxon>Pseudomonadota</taxon>
        <taxon>Alphaproteobacteria</taxon>
        <taxon>Hyphomonadales</taxon>
        <taxon>Hyphomonadaceae</taxon>
        <taxon>Candidatus Viadribacter</taxon>
    </lineage>
</organism>
<keyword evidence="3" id="KW-1185">Reference proteome</keyword>
<dbReference type="AlphaFoldDB" id="A0A1B1AF02"/>